<evidence type="ECO:0000313" key="2">
    <source>
        <dbReference type="EMBL" id="ORA33137.1"/>
    </source>
</evidence>
<geneLocation type="plasmid" evidence="1 4">
    <name>pJCM12687</name>
</geneLocation>
<evidence type="ECO:0000313" key="1">
    <source>
        <dbReference type="EMBL" id="BBZ15375.1"/>
    </source>
</evidence>
<organism evidence="2 3">
    <name type="scientific">Mycobacterium branderi</name>
    <dbReference type="NCBI Taxonomy" id="43348"/>
    <lineage>
        <taxon>Bacteria</taxon>
        <taxon>Bacillati</taxon>
        <taxon>Actinomycetota</taxon>
        <taxon>Actinomycetes</taxon>
        <taxon>Mycobacteriales</taxon>
        <taxon>Mycobacteriaceae</taxon>
        <taxon>Mycobacterium</taxon>
    </lineage>
</organism>
<dbReference type="Gene3D" id="1.20.1290.10">
    <property type="entry name" value="AhpD-like"/>
    <property type="match status" value="1"/>
</dbReference>
<dbReference type="InterPro" id="IPR029032">
    <property type="entry name" value="AhpD-like"/>
</dbReference>
<dbReference type="SUPFAM" id="SSF69118">
    <property type="entry name" value="AhpD-like"/>
    <property type="match status" value="1"/>
</dbReference>
<gene>
    <name evidence="2" type="ORF">BST20_23025</name>
    <name evidence="1" type="ORF">MBRA_55700</name>
</gene>
<evidence type="ECO:0008006" key="5">
    <source>
        <dbReference type="Google" id="ProtNLM"/>
    </source>
</evidence>
<dbReference type="Proteomes" id="UP000467379">
    <property type="component" value="Plasmid pJCM12687"/>
</dbReference>
<name>A0A7I7WF08_9MYCO</name>
<evidence type="ECO:0000313" key="3">
    <source>
        <dbReference type="Proteomes" id="UP000192441"/>
    </source>
</evidence>
<reference evidence="1 4" key="2">
    <citation type="journal article" date="2019" name="Emerg. Microbes Infect.">
        <title>Comprehensive subspecies identification of 175 nontuberculous mycobacteria species based on 7547 genomic profiles.</title>
        <authorList>
            <person name="Matsumoto Y."/>
            <person name="Kinjo T."/>
            <person name="Motooka D."/>
            <person name="Nabeya D."/>
            <person name="Jung N."/>
            <person name="Uechi K."/>
            <person name="Horii T."/>
            <person name="Iida T."/>
            <person name="Fujita J."/>
            <person name="Nakamura S."/>
        </authorList>
    </citation>
    <scope>NUCLEOTIDE SEQUENCE [LARGE SCALE GENOMIC DNA]</scope>
    <source>
        <strain evidence="1 4">JCM 12687</strain>
        <plasmid evidence="1">pJCM12687</plasmid>
    </source>
</reference>
<proteinExistence type="predicted"/>
<dbReference type="OrthoDB" id="657225at2"/>
<evidence type="ECO:0000313" key="4">
    <source>
        <dbReference type="Proteomes" id="UP000467379"/>
    </source>
</evidence>
<dbReference type="Proteomes" id="UP000192441">
    <property type="component" value="Unassembled WGS sequence"/>
</dbReference>
<dbReference type="AlphaFoldDB" id="A0A7I7WF08"/>
<reference evidence="1" key="3">
    <citation type="submission" date="2020-02" db="EMBL/GenBank/DDBJ databases">
        <authorList>
            <person name="Matsumoto Y."/>
            <person name="Kinjo T."/>
            <person name="Motooka D."/>
            <person name="Nabeya D."/>
            <person name="Jung N."/>
            <person name="Uechi K."/>
            <person name="Horii T."/>
            <person name="Iida T."/>
            <person name="Fujita J."/>
            <person name="Nakamura S."/>
        </authorList>
    </citation>
    <scope>NUCLEOTIDE SEQUENCE</scope>
    <source>
        <strain evidence="1">JCM 12687</strain>
        <plasmid evidence="1">pJCM12687</plasmid>
    </source>
</reference>
<dbReference type="RefSeq" id="WP_083133729.1">
    <property type="nucleotide sequence ID" value="NZ_AP022607.1"/>
</dbReference>
<dbReference type="EMBL" id="AP022607">
    <property type="protein sequence ID" value="BBZ15375.1"/>
    <property type="molecule type" value="Genomic_DNA"/>
</dbReference>
<sequence length="145" mass="16066">MTWLPITADGQSERDAVLGMHPEVYARHRTFLETCAAATDPDLLTLCKARIAQMLHCREELALHSPDLLAELTSWERSSSFTELQRNTLEFVEQVVIDPSVVSRELVGGLERELGTSGVINFTTVIAAYEASLRLSTLLDLEPAP</sequence>
<protein>
    <recommendedName>
        <fullName evidence="5">Carboxymuconolactone decarboxylase</fullName>
    </recommendedName>
</protein>
<dbReference type="EMBL" id="MVHM01000020">
    <property type="protein sequence ID" value="ORA33137.1"/>
    <property type="molecule type" value="Genomic_DNA"/>
</dbReference>
<reference evidence="2 3" key="1">
    <citation type="submission" date="2016-12" db="EMBL/GenBank/DDBJ databases">
        <title>The new phylogeny of genus Mycobacterium.</title>
        <authorList>
            <person name="Tortoli E."/>
            <person name="Trovato A."/>
            <person name="Cirillo D.M."/>
        </authorList>
    </citation>
    <scope>NUCLEOTIDE SEQUENCE [LARGE SCALE GENOMIC DNA]</scope>
    <source>
        <strain evidence="2 3">DSM 44624</strain>
    </source>
</reference>
<keyword evidence="4" id="KW-1185">Reference proteome</keyword>
<keyword evidence="1" id="KW-0614">Plasmid</keyword>
<accession>A0A7I7WF08</accession>